<dbReference type="AlphaFoldDB" id="A0A0U5G7C0"/>
<dbReference type="Gene3D" id="3.90.226.10">
    <property type="entry name" value="2-enoyl-CoA Hydratase, Chain A, domain 1"/>
    <property type="match status" value="1"/>
</dbReference>
<feature type="domain" description="Tail specific protease" evidence="2">
    <location>
        <begin position="140"/>
        <end position="305"/>
    </location>
</feature>
<dbReference type="Proteomes" id="UP000054771">
    <property type="component" value="Unassembled WGS sequence"/>
</dbReference>
<name>A0A0U5G7C0_ASPCI</name>
<proteinExistence type="predicted"/>
<dbReference type="Pfam" id="PF03572">
    <property type="entry name" value="Peptidase_S41"/>
    <property type="match status" value="1"/>
</dbReference>
<dbReference type="GO" id="GO:0006508">
    <property type="term" value="P:proteolysis"/>
    <property type="evidence" value="ECO:0007669"/>
    <property type="project" value="InterPro"/>
</dbReference>
<feature type="region of interest" description="Disordered" evidence="1">
    <location>
        <begin position="437"/>
        <end position="469"/>
    </location>
</feature>
<sequence length="722" mass="79749">MLMRSGALDSQELVEGFFGGITVYPGDTIRVTLENGTDLDPMKWNAVYLGPPYTGPLETGGDFYNFFVLGLYPASYVELAEDEDALETPTPTATPTPDSTSSTSSENWWDRAYPSPEVMLPGQPEESGLPRVFFLNDSSVAVLSMTQFEAYGDATQLFVDTVKAFLIRSKKANLKKVVIDLQQNMGGKSLLAIEIFKLFFPSRNPFAGSRRRAHLMADALATGEEYTTWDDYFLSTATYDGNYFTNLEQYNLTDTDFADQGAGVQIDTGSGSSSPPYAAEDIVLLSDGLCSSACAVFMELMHHEAQVRTVAVGGRPDYTPMQAPSGTRGATSYTTWRMDLDIAGALALDNSTAAALPVNRGALDFYISYADIKIKKKIRHGEPLDTPLQFQYEPADCRVFYTPKTWYRYANLWNYAAEAAWQNPRLCVANSTTTINPTQSLYPPSSTPGEPQPTETSIQSSVHLSDEEEDVEVDKAALDHDDPTNDILAYSRPMGRIDGRPCKSVHDCGPQFDCVSVPVRENGKDIKRPLCVAHCNRSRGNWCPSGYQCKPTNGVTAGPQHVMGHQVRFLPGVCNPITPLSFDDKPSTEGALFSTLVVDKDTIPNNAAAAGSVDSSSSCMDNISGFYYLHCFRQSSSLQRCLVFHDGFPRLDPYPVYCHDGELQKWIARKDVRFGVYDPNGSKGYWEVPHSESPRLVVYHTNTEYNFRDGFDPRNPLGLLVN</sequence>
<dbReference type="InterPro" id="IPR005151">
    <property type="entry name" value="Tail-specific_protease"/>
</dbReference>
<feature type="compositionally biased region" description="Low complexity" evidence="1">
    <location>
        <begin position="88"/>
        <end position="105"/>
    </location>
</feature>
<feature type="region of interest" description="Disordered" evidence="1">
    <location>
        <begin position="84"/>
        <end position="107"/>
    </location>
</feature>
<dbReference type="InterPro" id="IPR029045">
    <property type="entry name" value="ClpP/crotonase-like_dom_sf"/>
</dbReference>
<dbReference type="SUPFAM" id="SSF52096">
    <property type="entry name" value="ClpP/crotonase"/>
    <property type="match status" value="1"/>
</dbReference>
<dbReference type="PANTHER" id="PTHR37049">
    <property type="entry name" value="PEPTIDASE S41 FAMILY PROTEIN"/>
    <property type="match status" value="1"/>
</dbReference>
<dbReference type="OrthoDB" id="27214at2759"/>
<reference evidence="4" key="1">
    <citation type="journal article" date="2016" name="Genome Announc.">
        <title>Draft genome sequences of fungus Aspergillus calidoustus.</title>
        <authorList>
            <person name="Horn F."/>
            <person name="Linde J."/>
            <person name="Mattern D.J."/>
            <person name="Walther G."/>
            <person name="Guthke R."/>
            <person name="Scherlach K."/>
            <person name="Martin K."/>
            <person name="Brakhage A.A."/>
            <person name="Petzke L."/>
            <person name="Valiante V."/>
        </authorList>
    </citation>
    <scope>NUCLEOTIDE SEQUENCE [LARGE SCALE GENOMIC DNA]</scope>
    <source>
        <strain evidence="4">SF006504</strain>
    </source>
</reference>
<evidence type="ECO:0000313" key="4">
    <source>
        <dbReference type="Proteomes" id="UP000054771"/>
    </source>
</evidence>
<protein>
    <recommendedName>
        <fullName evidence="2">Tail specific protease domain-containing protein</fullName>
    </recommendedName>
</protein>
<evidence type="ECO:0000256" key="1">
    <source>
        <dbReference type="SAM" id="MobiDB-lite"/>
    </source>
</evidence>
<organism evidence="3 4">
    <name type="scientific">Aspergillus calidoustus</name>
    <dbReference type="NCBI Taxonomy" id="454130"/>
    <lineage>
        <taxon>Eukaryota</taxon>
        <taxon>Fungi</taxon>
        <taxon>Dikarya</taxon>
        <taxon>Ascomycota</taxon>
        <taxon>Pezizomycotina</taxon>
        <taxon>Eurotiomycetes</taxon>
        <taxon>Eurotiomycetidae</taxon>
        <taxon>Eurotiales</taxon>
        <taxon>Aspergillaceae</taxon>
        <taxon>Aspergillus</taxon>
        <taxon>Aspergillus subgen. Nidulantes</taxon>
    </lineage>
</organism>
<dbReference type="GO" id="GO:0008236">
    <property type="term" value="F:serine-type peptidase activity"/>
    <property type="evidence" value="ECO:0007669"/>
    <property type="project" value="InterPro"/>
</dbReference>
<accession>A0A0U5G7C0</accession>
<keyword evidence="4" id="KW-1185">Reference proteome</keyword>
<dbReference type="PANTHER" id="PTHR37049:SF5">
    <property type="entry name" value="TAIL SPECIFIC PROTEASE DOMAIN-CONTAINING PROTEIN"/>
    <property type="match status" value="1"/>
</dbReference>
<dbReference type="EMBL" id="CDMC01000009">
    <property type="protein sequence ID" value="CEL07584.1"/>
    <property type="molecule type" value="Genomic_DNA"/>
</dbReference>
<feature type="compositionally biased region" description="Polar residues" evidence="1">
    <location>
        <begin position="437"/>
        <end position="463"/>
    </location>
</feature>
<dbReference type="STRING" id="454130.A0A0U5G7C0"/>
<evidence type="ECO:0000313" key="3">
    <source>
        <dbReference type="EMBL" id="CEL07584.1"/>
    </source>
</evidence>
<dbReference type="InterPro" id="IPR052766">
    <property type="entry name" value="S41A_metabolite_peptidase"/>
</dbReference>
<evidence type="ECO:0000259" key="2">
    <source>
        <dbReference type="Pfam" id="PF03572"/>
    </source>
</evidence>
<gene>
    <name evidence="3" type="ORF">ASPCAL10741</name>
</gene>